<accession>A0AAD6TW35</accession>
<name>A0AAD6TW35_9AGAR</name>
<feature type="non-terminal residue" evidence="3">
    <location>
        <position position="1"/>
    </location>
</feature>
<feature type="domain" description="RNase H type-1" evidence="2">
    <location>
        <begin position="1"/>
        <end position="22"/>
    </location>
</feature>
<gene>
    <name evidence="3" type="ORF">B0H15DRAFT_790487</name>
</gene>
<evidence type="ECO:0000256" key="1">
    <source>
        <dbReference type="SAM" id="MobiDB-lite"/>
    </source>
</evidence>
<dbReference type="EMBL" id="JARJCN010000081">
    <property type="protein sequence ID" value="KAJ7076453.1"/>
    <property type="molecule type" value="Genomic_DNA"/>
</dbReference>
<reference evidence="3" key="1">
    <citation type="submission" date="2023-03" db="EMBL/GenBank/DDBJ databases">
        <title>Massive genome expansion in bonnet fungi (Mycena s.s.) driven by repeated elements and novel gene families across ecological guilds.</title>
        <authorList>
            <consortium name="Lawrence Berkeley National Laboratory"/>
            <person name="Harder C.B."/>
            <person name="Miyauchi S."/>
            <person name="Viragh M."/>
            <person name="Kuo A."/>
            <person name="Thoen E."/>
            <person name="Andreopoulos B."/>
            <person name="Lu D."/>
            <person name="Skrede I."/>
            <person name="Drula E."/>
            <person name="Henrissat B."/>
            <person name="Morin E."/>
            <person name="Kohler A."/>
            <person name="Barry K."/>
            <person name="LaButti K."/>
            <person name="Morin E."/>
            <person name="Salamov A."/>
            <person name="Lipzen A."/>
            <person name="Mereny Z."/>
            <person name="Hegedus B."/>
            <person name="Baldrian P."/>
            <person name="Stursova M."/>
            <person name="Weitz H."/>
            <person name="Taylor A."/>
            <person name="Grigoriev I.V."/>
            <person name="Nagy L.G."/>
            <person name="Martin F."/>
            <person name="Kauserud H."/>
        </authorList>
    </citation>
    <scope>NUCLEOTIDE SEQUENCE</scope>
    <source>
        <strain evidence="3">CBHHK173m</strain>
    </source>
</reference>
<evidence type="ECO:0000313" key="3">
    <source>
        <dbReference type="EMBL" id="KAJ7076453.1"/>
    </source>
</evidence>
<feature type="compositionally biased region" description="Basic and acidic residues" evidence="1">
    <location>
        <begin position="38"/>
        <end position="52"/>
    </location>
</feature>
<proteinExistence type="predicted"/>
<keyword evidence="4" id="KW-1185">Reference proteome</keyword>
<dbReference type="InterPro" id="IPR002156">
    <property type="entry name" value="RNaseH_domain"/>
</dbReference>
<dbReference type="GO" id="GO:0004523">
    <property type="term" value="F:RNA-DNA hybrid ribonuclease activity"/>
    <property type="evidence" value="ECO:0007669"/>
    <property type="project" value="InterPro"/>
</dbReference>
<sequence length="136" mass="15286">SPGHEDIRGNERADELAKVAAEMWCADETTPRTRAKRAAKDTALKKWTEDRKKTHPTGRCGPADRIPPAWRPNSHLTSTKREIYGRLVRCRTGHAFIGGYYAKFVPLERAGCQCGEPFQVATGFVVVLRHGTRVER</sequence>
<dbReference type="GO" id="GO:0003676">
    <property type="term" value="F:nucleic acid binding"/>
    <property type="evidence" value="ECO:0007669"/>
    <property type="project" value="InterPro"/>
</dbReference>
<feature type="region of interest" description="Disordered" evidence="1">
    <location>
        <begin position="30"/>
        <end position="75"/>
    </location>
</feature>
<comment type="caution">
    <text evidence="3">The sequence shown here is derived from an EMBL/GenBank/DDBJ whole genome shotgun (WGS) entry which is preliminary data.</text>
</comment>
<dbReference type="Proteomes" id="UP001222325">
    <property type="component" value="Unassembled WGS sequence"/>
</dbReference>
<organism evidence="3 4">
    <name type="scientific">Mycena belliarum</name>
    <dbReference type="NCBI Taxonomy" id="1033014"/>
    <lineage>
        <taxon>Eukaryota</taxon>
        <taxon>Fungi</taxon>
        <taxon>Dikarya</taxon>
        <taxon>Basidiomycota</taxon>
        <taxon>Agaricomycotina</taxon>
        <taxon>Agaricomycetes</taxon>
        <taxon>Agaricomycetidae</taxon>
        <taxon>Agaricales</taxon>
        <taxon>Marasmiineae</taxon>
        <taxon>Mycenaceae</taxon>
        <taxon>Mycena</taxon>
    </lineage>
</organism>
<protein>
    <recommendedName>
        <fullName evidence="2">RNase H type-1 domain-containing protein</fullName>
    </recommendedName>
</protein>
<dbReference type="AlphaFoldDB" id="A0AAD6TW35"/>
<dbReference type="PROSITE" id="PS50879">
    <property type="entry name" value="RNASE_H_1"/>
    <property type="match status" value="1"/>
</dbReference>
<evidence type="ECO:0000313" key="4">
    <source>
        <dbReference type="Proteomes" id="UP001222325"/>
    </source>
</evidence>
<evidence type="ECO:0000259" key="2">
    <source>
        <dbReference type="PROSITE" id="PS50879"/>
    </source>
</evidence>